<reference evidence="4" key="1">
    <citation type="submission" date="2010-07" db="EMBL/GenBank/DDBJ databases">
        <title>The genome sequence of Gaeumannomyces graminis var. tritici strain R3-111a-1.</title>
        <authorList>
            <consortium name="The Broad Institute Genome Sequencing Platform"/>
            <person name="Ma L.-J."/>
            <person name="Dead R."/>
            <person name="Young S."/>
            <person name="Zeng Q."/>
            <person name="Koehrsen M."/>
            <person name="Alvarado L."/>
            <person name="Berlin A."/>
            <person name="Chapman S.B."/>
            <person name="Chen Z."/>
            <person name="Freedman E."/>
            <person name="Gellesch M."/>
            <person name="Goldberg J."/>
            <person name="Griggs A."/>
            <person name="Gujja S."/>
            <person name="Heilman E.R."/>
            <person name="Heiman D."/>
            <person name="Hepburn T."/>
            <person name="Howarth C."/>
            <person name="Jen D."/>
            <person name="Larson L."/>
            <person name="Mehta T."/>
            <person name="Neiman D."/>
            <person name="Pearson M."/>
            <person name="Roberts A."/>
            <person name="Saif S."/>
            <person name="Shea T."/>
            <person name="Shenoy N."/>
            <person name="Sisk P."/>
            <person name="Stolte C."/>
            <person name="Sykes S."/>
            <person name="Walk T."/>
            <person name="White J."/>
            <person name="Yandava C."/>
            <person name="Haas B."/>
            <person name="Nusbaum C."/>
            <person name="Birren B."/>
        </authorList>
    </citation>
    <scope>NUCLEOTIDE SEQUENCE [LARGE SCALE GENOMIC DNA]</scope>
    <source>
        <strain evidence="4">R3-111a-1</strain>
    </source>
</reference>
<reference evidence="3" key="5">
    <citation type="submission" date="2018-04" db="UniProtKB">
        <authorList>
            <consortium name="EnsemblFungi"/>
        </authorList>
    </citation>
    <scope>IDENTIFICATION</scope>
    <source>
        <strain evidence="3">R3-111a-1</strain>
    </source>
</reference>
<dbReference type="AlphaFoldDB" id="J3PGD9"/>
<reference evidence="2" key="3">
    <citation type="submission" date="2010-09" db="EMBL/GenBank/DDBJ databases">
        <title>Annotation of Gaeumannomyces graminis var. tritici R3-111a-1.</title>
        <authorList>
            <consortium name="The Broad Institute Genome Sequencing Platform"/>
            <person name="Ma L.-J."/>
            <person name="Dead R."/>
            <person name="Young S.K."/>
            <person name="Zeng Q."/>
            <person name="Gargeya S."/>
            <person name="Fitzgerald M."/>
            <person name="Haas B."/>
            <person name="Abouelleil A."/>
            <person name="Alvarado L."/>
            <person name="Arachchi H.M."/>
            <person name="Berlin A."/>
            <person name="Brown A."/>
            <person name="Chapman S.B."/>
            <person name="Chen Z."/>
            <person name="Dunbar C."/>
            <person name="Freedman E."/>
            <person name="Gearin G."/>
            <person name="Gellesch M."/>
            <person name="Goldberg J."/>
            <person name="Griggs A."/>
            <person name="Gujja S."/>
            <person name="Heiman D."/>
            <person name="Howarth C."/>
            <person name="Larson L."/>
            <person name="Lui A."/>
            <person name="MacDonald P.J.P."/>
            <person name="Mehta T."/>
            <person name="Montmayeur A."/>
            <person name="Murphy C."/>
            <person name="Neiman D."/>
            <person name="Pearson M."/>
            <person name="Priest M."/>
            <person name="Roberts A."/>
            <person name="Saif S."/>
            <person name="Shea T."/>
            <person name="Shenoy N."/>
            <person name="Sisk P."/>
            <person name="Stolte C."/>
            <person name="Sykes S."/>
            <person name="Yandava C."/>
            <person name="Wortman J."/>
            <person name="Nusbaum C."/>
            <person name="Birren B."/>
        </authorList>
    </citation>
    <scope>NUCLEOTIDE SEQUENCE</scope>
    <source>
        <strain evidence="2">R3-111a-1</strain>
    </source>
</reference>
<reference evidence="2" key="2">
    <citation type="submission" date="2010-07" db="EMBL/GenBank/DDBJ databases">
        <authorList>
            <consortium name="The Broad Institute Genome Sequencing Platform"/>
            <consortium name="Broad Institute Genome Sequencing Center for Infectious Disease"/>
            <person name="Ma L.-J."/>
            <person name="Dead R."/>
            <person name="Young S."/>
            <person name="Zeng Q."/>
            <person name="Koehrsen M."/>
            <person name="Alvarado L."/>
            <person name="Berlin A."/>
            <person name="Chapman S.B."/>
            <person name="Chen Z."/>
            <person name="Freedman E."/>
            <person name="Gellesch M."/>
            <person name="Goldberg J."/>
            <person name="Griggs A."/>
            <person name="Gujja S."/>
            <person name="Heilman E.R."/>
            <person name="Heiman D."/>
            <person name="Hepburn T."/>
            <person name="Howarth C."/>
            <person name="Jen D."/>
            <person name="Larson L."/>
            <person name="Mehta T."/>
            <person name="Neiman D."/>
            <person name="Pearson M."/>
            <person name="Roberts A."/>
            <person name="Saif S."/>
            <person name="Shea T."/>
            <person name="Shenoy N."/>
            <person name="Sisk P."/>
            <person name="Stolte C."/>
            <person name="Sykes S."/>
            <person name="Walk T."/>
            <person name="White J."/>
            <person name="Yandava C."/>
            <person name="Haas B."/>
            <person name="Nusbaum C."/>
            <person name="Birren B."/>
        </authorList>
    </citation>
    <scope>NUCLEOTIDE SEQUENCE</scope>
    <source>
        <strain evidence="2">R3-111a-1</strain>
    </source>
</reference>
<evidence type="ECO:0000256" key="1">
    <source>
        <dbReference type="SAM" id="MobiDB-lite"/>
    </source>
</evidence>
<dbReference type="EMBL" id="GL385403">
    <property type="protein sequence ID" value="EJT69680.1"/>
    <property type="molecule type" value="Genomic_DNA"/>
</dbReference>
<dbReference type="EnsemblFungi" id="EJT69680">
    <property type="protein sequence ID" value="EJT69680"/>
    <property type="gene ID" value="GGTG_12563"/>
</dbReference>
<evidence type="ECO:0000313" key="2">
    <source>
        <dbReference type="EMBL" id="EJT69680.1"/>
    </source>
</evidence>
<dbReference type="VEuPathDB" id="FungiDB:GGTG_12563"/>
<sequence>MDGSGQPIEASKMHHRMPRPRIGGKVPLEPGPPLARPLRPHSITRRTCSKIQSIAEPPADGAVVAFAVYLRHKRFAVIATRVHKEMAVKWASRLIRAHEPQTSFLQALALPQI</sequence>
<dbReference type="GeneID" id="20353021"/>
<keyword evidence="4" id="KW-1185">Reference proteome</keyword>
<accession>J3PGD9</accession>
<name>J3PGD9_GAET3</name>
<evidence type="ECO:0000313" key="4">
    <source>
        <dbReference type="Proteomes" id="UP000006039"/>
    </source>
</evidence>
<protein>
    <submittedName>
        <fullName evidence="2 3">Uncharacterized protein</fullName>
    </submittedName>
</protein>
<dbReference type="RefSeq" id="XP_009228728.1">
    <property type="nucleotide sequence ID" value="XM_009230464.1"/>
</dbReference>
<feature type="region of interest" description="Disordered" evidence="1">
    <location>
        <begin position="1"/>
        <end position="42"/>
    </location>
</feature>
<evidence type="ECO:0000313" key="3">
    <source>
        <dbReference type="EnsemblFungi" id="EJT69680"/>
    </source>
</evidence>
<reference evidence="3" key="4">
    <citation type="journal article" date="2015" name="G3 (Bethesda)">
        <title>Genome sequences of three phytopathogenic species of the Magnaporthaceae family of fungi.</title>
        <authorList>
            <person name="Okagaki L.H."/>
            <person name="Nunes C.C."/>
            <person name="Sailsbery J."/>
            <person name="Clay B."/>
            <person name="Brown D."/>
            <person name="John T."/>
            <person name="Oh Y."/>
            <person name="Young N."/>
            <person name="Fitzgerald M."/>
            <person name="Haas B.J."/>
            <person name="Zeng Q."/>
            <person name="Young S."/>
            <person name="Adiconis X."/>
            <person name="Fan L."/>
            <person name="Levin J.Z."/>
            <person name="Mitchell T.K."/>
            <person name="Okubara P.A."/>
            <person name="Farman M.L."/>
            <person name="Kohn L.M."/>
            <person name="Birren B."/>
            <person name="Ma L.-J."/>
            <person name="Dean R.A."/>
        </authorList>
    </citation>
    <scope>NUCLEOTIDE SEQUENCE</scope>
    <source>
        <strain evidence="3">R3-111a-1</strain>
    </source>
</reference>
<dbReference type="HOGENOM" id="CLU_2133686_0_0_1"/>
<dbReference type="Proteomes" id="UP000006039">
    <property type="component" value="Unassembled WGS sequence"/>
</dbReference>
<gene>
    <name evidence="3" type="primary">20353021</name>
    <name evidence="2" type="ORF">GGTG_12563</name>
</gene>
<proteinExistence type="predicted"/>
<organism evidence="2">
    <name type="scientific">Gaeumannomyces tritici (strain R3-111a-1)</name>
    <name type="common">Wheat and barley take-all root rot fungus</name>
    <name type="synonym">Gaeumannomyces graminis var. tritici</name>
    <dbReference type="NCBI Taxonomy" id="644352"/>
    <lineage>
        <taxon>Eukaryota</taxon>
        <taxon>Fungi</taxon>
        <taxon>Dikarya</taxon>
        <taxon>Ascomycota</taxon>
        <taxon>Pezizomycotina</taxon>
        <taxon>Sordariomycetes</taxon>
        <taxon>Sordariomycetidae</taxon>
        <taxon>Magnaporthales</taxon>
        <taxon>Magnaporthaceae</taxon>
        <taxon>Gaeumannomyces</taxon>
    </lineage>
</organism>